<evidence type="ECO:0000256" key="6">
    <source>
        <dbReference type="SAM" id="Phobius"/>
    </source>
</evidence>
<dbReference type="PROSITE" id="PS50885">
    <property type="entry name" value="HAMP"/>
    <property type="match status" value="1"/>
</dbReference>
<organism evidence="9 10">
    <name type="scientific">Parachitinimonas caeni</name>
    <dbReference type="NCBI Taxonomy" id="3031301"/>
    <lineage>
        <taxon>Bacteria</taxon>
        <taxon>Pseudomonadati</taxon>
        <taxon>Pseudomonadota</taxon>
        <taxon>Betaproteobacteria</taxon>
        <taxon>Neisseriales</taxon>
        <taxon>Chitinibacteraceae</taxon>
        <taxon>Parachitinimonas</taxon>
    </lineage>
</organism>
<feature type="transmembrane region" description="Helical" evidence="6">
    <location>
        <begin position="414"/>
        <end position="435"/>
    </location>
</feature>
<evidence type="ECO:0000259" key="7">
    <source>
        <dbReference type="PROSITE" id="PS50850"/>
    </source>
</evidence>
<dbReference type="SUPFAM" id="SSF103473">
    <property type="entry name" value="MFS general substrate transporter"/>
    <property type="match status" value="1"/>
</dbReference>
<feature type="transmembrane region" description="Helical" evidence="6">
    <location>
        <begin position="380"/>
        <end position="402"/>
    </location>
</feature>
<comment type="subcellular location">
    <subcellularLocation>
        <location evidence="1">Cell membrane</location>
        <topology evidence="1">Multi-pass membrane protein</topology>
    </subcellularLocation>
</comment>
<dbReference type="Pfam" id="PF07690">
    <property type="entry name" value="MFS_1"/>
    <property type="match status" value="2"/>
</dbReference>
<feature type="transmembrane region" description="Helical" evidence="6">
    <location>
        <begin position="652"/>
        <end position="671"/>
    </location>
</feature>
<feature type="transmembrane region" description="Helical" evidence="6">
    <location>
        <begin position="493"/>
        <end position="516"/>
    </location>
</feature>
<feature type="transmembrane region" description="Helical" evidence="6">
    <location>
        <begin position="441"/>
        <end position="463"/>
    </location>
</feature>
<evidence type="ECO:0000313" key="9">
    <source>
        <dbReference type="EMBL" id="MDK2124087.1"/>
    </source>
</evidence>
<dbReference type="InterPro" id="IPR020846">
    <property type="entry name" value="MFS_dom"/>
</dbReference>
<evidence type="ECO:0000259" key="8">
    <source>
        <dbReference type="PROSITE" id="PS50885"/>
    </source>
</evidence>
<dbReference type="EMBL" id="JARRAF010000007">
    <property type="protein sequence ID" value="MDK2124087.1"/>
    <property type="molecule type" value="Genomic_DNA"/>
</dbReference>
<accession>A0ABT7DVK0</accession>
<dbReference type="Gene3D" id="6.10.340.10">
    <property type="match status" value="1"/>
</dbReference>
<dbReference type="PANTHER" id="PTHR43124">
    <property type="entry name" value="PURINE EFFLUX PUMP PBUE"/>
    <property type="match status" value="1"/>
</dbReference>
<feature type="transmembrane region" description="Helical" evidence="6">
    <location>
        <begin position="581"/>
        <end position="605"/>
    </location>
</feature>
<dbReference type="InterPro" id="IPR005829">
    <property type="entry name" value="Sugar_transporter_CS"/>
</dbReference>
<evidence type="ECO:0000256" key="2">
    <source>
        <dbReference type="ARBA" id="ARBA00022475"/>
    </source>
</evidence>
<feature type="transmembrane region" description="Helical" evidence="6">
    <location>
        <begin position="317"/>
        <end position="336"/>
    </location>
</feature>
<dbReference type="InterPro" id="IPR011701">
    <property type="entry name" value="MFS"/>
</dbReference>
<feature type="transmembrane region" description="Helical" evidence="6">
    <location>
        <begin position="272"/>
        <end position="297"/>
    </location>
</feature>
<dbReference type="InterPro" id="IPR050189">
    <property type="entry name" value="MFS_Efflux_Transporters"/>
</dbReference>
<dbReference type="InterPro" id="IPR003660">
    <property type="entry name" value="HAMP_dom"/>
</dbReference>
<name>A0ABT7DVK0_9NEIS</name>
<dbReference type="InterPro" id="IPR036259">
    <property type="entry name" value="MFS_trans_sf"/>
</dbReference>
<evidence type="ECO:0000313" key="10">
    <source>
        <dbReference type="Proteomes" id="UP001172778"/>
    </source>
</evidence>
<dbReference type="PROSITE" id="PS50850">
    <property type="entry name" value="MFS"/>
    <property type="match status" value="1"/>
</dbReference>
<proteinExistence type="predicted"/>
<feature type="transmembrane region" description="Helical" evidence="6">
    <location>
        <begin position="356"/>
        <end position="374"/>
    </location>
</feature>
<feature type="domain" description="HAMP" evidence="8">
    <location>
        <begin position="187"/>
        <end position="239"/>
    </location>
</feature>
<dbReference type="PROSITE" id="PS00216">
    <property type="entry name" value="SUGAR_TRANSPORT_1"/>
    <property type="match status" value="1"/>
</dbReference>
<feature type="transmembrane region" description="Helical" evidence="6">
    <location>
        <begin position="162"/>
        <end position="185"/>
    </location>
</feature>
<dbReference type="Proteomes" id="UP001172778">
    <property type="component" value="Unassembled WGS sequence"/>
</dbReference>
<keyword evidence="5 6" id="KW-0472">Membrane</keyword>
<sequence length="679" mass="72890">MTRQILLSMSSRLLLATLLASLLGGLIFLVIEARQAGSPLIANSIEKNSLVIGRSLQSQLNRALNLGIPPDQLFGVEESFAHELESRHELEFIALTGSDDRQLAVIVRYERDVAAVREYLSSGQETRSQSRYRHLTLPLISGDLQLQIGFPADYIDRQVGDIMFDLAVAVLVAIVLVLECLRFFARRWRKQPLTILGSLLRSIKRGDLSRRANLSGNHSVAHIAAYFDQRQDQLRKRYEVLRHKVSLLGESGHHATDQAMARLDRLAVQYSLGYRGALAPPDATIGIRLIIFLIALSEELSRPFFAVFAGELVGPDAPLSSAAMIGIPITAFMLVWALSQPLGPMLAQRVGLRKGMLLSGLLAGGCLALTGFAQRWEVLAVLRGLTGLGYGLMLIFGQAAVIRATSLETRARGLAEVAAAVVAAGVCGPMLGGAIADKFGYEAAFVACALCAISAAMLTLRVLPPQLSQTELSSPPGLRTILKYLKDRKFGGLIVFSAVPTKFAATAILVVLAPLAMADAGASKAATGRMILLYFLSFMLVAGWAARMSDRMGRRKPFLLLGGIGSALGCIAAVMIDGQLGIALCCALLGASQACISAPQLALVTSLVRRDRDRSEAEMGLGVFRLLERIGSVLAPFAAALLATRFSRMEAIGAIGAILFVCAILTSLALIRHREGRQA</sequence>
<feature type="domain" description="Major facilitator superfamily (MFS) profile" evidence="7">
    <location>
        <begin position="283"/>
        <end position="674"/>
    </location>
</feature>
<dbReference type="Gene3D" id="1.20.1250.20">
    <property type="entry name" value="MFS general substrate transporter like domains"/>
    <property type="match status" value="2"/>
</dbReference>
<evidence type="ECO:0000256" key="5">
    <source>
        <dbReference type="ARBA" id="ARBA00023136"/>
    </source>
</evidence>
<feature type="transmembrane region" description="Helical" evidence="6">
    <location>
        <begin position="626"/>
        <end position="646"/>
    </location>
</feature>
<gene>
    <name evidence="9" type="ORF">PZA18_08515</name>
</gene>
<protein>
    <submittedName>
        <fullName evidence="9">MFS transporter</fullName>
    </submittedName>
</protein>
<feature type="transmembrane region" description="Helical" evidence="6">
    <location>
        <begin position="528"/>
        <end position="546"/>
    </location>
</feature>
<keyword evidence="3 6" id="KW-0812">Transmembrane</keyword>
<dbReference type="PANTHER" id="PTHR43124:SF3">
    <property type="entry name" value="CHLORAMPHENICOL EFFLUX PUMP RV0191"/>
    <property type="match status" value="1"/>
</dbReference>
<reference evidence="9" key="1">
    <citation type="submission" date="2023-03" db="EMBL/GenBank/DDBJ databases">
        <title>Chitinimonas shenzhenensis gen. nov., sp. nov., a novel member of family Burkholderiaceae isolated from activated sludge collected in Shen Zhen, China.</title>
        <authorList>
            <person name="Wang X."/>
        </authorList>
    </citation>
    <scope>NUCLEOTIDE SEQUENCE</scope>
    <source>
        <strain evidence="9">DQS-5</strain>
    </source>
</reference>
<evidence type="ECO:0000256" key="4">
    <source>
        <dbReference type="ARBA" id="ARBA00022989"/>
    </source>
</evidence>
<keyword evidence="10" id="KW-1185">Reference proteome</keyword>
<comment type="caution">
    <text evidence="9">The sequence shown here is derived from an EMBL/GenBank/DDBJ whole genome shotgun (WGS) entry which is preliminary data.</text>
</comment>
<keyword evidence="2" id="KW-1003">Cell membrane</keyword>
<evidence type="ECO:0000256" key="1">
    <source>
        <dbReference type="ARBA" id="ARBA00004651"/>
    </source>
</evidence>
<evidence type="ECO:0000256" key="3">
    <source>
        <dbReference type="ARBA" id="ARBA00022692"/>
    </source>
</evidence>
<keyword evidence="4 6" id="KW-1133">Transmembrane helix</keyword>
<feature type="transmembrane region" description="Helical" evidence="6">
    <location>
        <begin position="558"/>
        <end position="575"/>
    </location>
</feature>
<dbReference type="RefSeq" id="WP_284100389.1">
    <property type="nucleotide sequence ID" value="NZ_JARRAF010000007.1"/>
</dbReference>